<keyword evidence="3" id="KW-1185">Reference proteome</keyword>
<evidence type="ECO:0000313" key="2">
    <source>
        <dbReference type="EMBL" id="MBB6170281.1"/>
    </source>
</evidence>
<dbReference type="EMBL" id="JACHDS010000001">
    <property type="protein sequence ID" value="MBB6170281.1"/>
    <property type="molecule type" value="Genomic_DNA"/>
</dbReference>
<dbReference type="RefSeq" id="WP_184072830.1">
    <property type="nucleotide sequence ID" value="NZ_JACHDS010000001.1"/>
</dbReference>
<accession>A0A7W9YF30</accession>
<dbReference type="Proteomes" id="UP000546642">
    <property type="component" value="Unassembled WGS sequence"/>
</dbReference>
<evidence type="ECO:0000256" key="1">
    <source>
        <dbReference type="SAM" id="MobiDB-lite"/>
    </source>
</evidence>
<sequence>MITAANNALTIKKDQIAEEQRSWPTEVMEYSPIENGSIHPMTQGFQEPTDDHTGARTTKGSGDDTTLTTLRITHLHQHEL</sequence>
<protein>
    <submittedName>
        <fullName evidence="2">Uncharacterized protein</fullName>
    </submittedName>
</protein>
<gene>
    <name evidence="2" type="ORF">HNR23_000341</name>
</gene>
<comment type="caution">
    <text evidence="2">The sequence shown here is derived from an EMBL/GenBank/DDBJ whole genome shotgun (WGS) entry which is preliminary data.</text>
</comment>
<proteinExistence type="predicted"/>
<evidence type="ECO:0000313" key="3">
    <source>
        <dbReference type="Proteomes" id="UP000546642"/>
    </source>
</evidence>
<dbReference type="AlphaFoldDB" id="A0A7W9YF30"/>
<feature type="region of interest" description="Disordered" evidence="1">
    <location>
        <begin position="34"/>
        <end position="80"/>
    </location>
</feature>
<name>A0A7W9YF30_9ACTN</name>
<reference evidence="2 3" key="1">
    <citation type="submission" date="2020-08" db="EMBL/GenBank/DDBJ databases">
        <title>Sequencing the genomes of 1000 actinobacteria strains.</title>
        <authorList>
            <person name="Klenk H.-P."/>
        </authorList>
    </citation>
    <scope>NUCLEOTIDE SEQUENCE [LARGE SCALE GENOMIC DNA]</scope>
    <source>
        <strain evidence="2 3">DSM 46659</strain>
    </source>
</reference>
<feature type="compositionally biased region" description="Polar residues" evidence="1">
    <location>
        <begin position="55"/>
        <end position="64"/>
    </location>
</feature>
<organism evidence="2 3">
    <name type="scientific">Nocardiopsis mwathae</name>
    <dbReference type="NCBI Taxonomy" id="1472723"/>
    <lineage>
        <taxon>Bacteria</taxon>
        <taxon>Bacillati</taxon>
        <taxon>Actinomycetota</taxon>
        <taxon>Actinomycetes</taxon>
        <taxon>Streptosporangiales</taxon>
        <taxon>Nocardiopsidaceae</taxon>
        <taxon>Nocardiopsis</taxon>
    </lineage>
</organism>